<comment type="caution">
    <text evidence="1">The sequence shown here is derived from an EMBL/GenBank/DDBJ whole genome shotgun (WGS) entry which is preliminary data.</text>
</comment>
<reference evidence="2" key="1">
    <citation type="submission" date="2017-04" db="EMBL/GenBank/DDBJ databases">
        <title>Function of individual gut microbiota members based on whole genome sequencing of pure cultures obtained from chicken caecum.</title>
        <authorList>
            <person name="Medvecky M."/>
            <person name="Cejkova D."/>
            <person name="Polansky O."/>
            <person name="Karasova D."/>
            <person name="Kubasova T."/>
            <person name="Cizek A."/>
            <person name="Rychlik I."/>
        </authorList>
    </citation>
    <scope>NUCLEOTIDE SEQUENCE [LARGE SCALE GENOMIC DNA]</scope>
    <source>
        <strain evidence="2">An175</strain>
    </source>
</reference>
<gene>
    <name evidence="1" type="ORF">B5F11_20655</name>
</gene>
<dbReference type="RefSeq" id="WP_087303645.1">
    <property type="nucleotide sequence ID" value="NZ_JBCLRI010000040.1"/>
</dbReference>
<organism evidence="1 2">
    <name type="scientific">Anaerotruncus colihominis</name>
    <dbReference type="NCBI Taxonomy" id="169435"/>
    <lineage>
        <taxon>Bacteria</taxon>
        <taxon>Bacillati</taxon>
        <taxon>Bacillota</taxon>
        <taxon>Clostridia</taxon>
        <taxon>Eubacteriales</taxon>
        <taxon>Oscillospiraceae</taxon>
        <taxon>Anaerotruncus</taxon>
    </lineage>
</organism>
<dbReference type="EMBL" id="NFKP01000073">
    <property type="protein sequence ID" value="OUP63044.1"/>
    <property type="molecule type" value="Genomic_DNA"/>
</dbReference>
<dbReference type="Proteomes" id="UP000196386">
    <property type="component" value="Unassembled WGS sequence"/>
</dbReference>
<protein>
    <submittedName>
        <fullName evidence="1">Uncharacterized protein</fullName>
    </submittedName>
</protein>
<dbReference type="AlphaFoldDB" id="A0A1Y4MI89"/>
<sequence length="60" mass="7237">MEIFALNRIQKRAQKLQYEWATGDTADEKLIKRTRTYAIAYINFRLAILKALEEFENQDW</sequence>
<evidence type="ECO:0000313" key="2">
    <source>
        <dbReference type="Proteomes" id="UP000196386"/>
    </source>
</evidence>
<name>A0A1Y4MI89_9FIRM</name>
<proteinExistence type="predicted"/>
<evidence type="ECO:0000313" key="1">
    <source>
        <dbReference type="EMBL" id="OUP63044.1"/>
    </source>
</evidence>
<accession>A0A1Y4MI89</accession>